<keyword evidence="1" id="KW-0812">Transmembrane</keyword>
<feature type="transmembrane region" description="Helical" evidence="1">
    <location>
        <begin position="12"/>
        <end position="36"/>
    </location>
</feature>
<proteinExistence type="predicted"/>
<keyword evidence="3" id="KW-1185">Reference proteome</keyword>
<accession>A0A518BQ19</accession>
<reference evidence="2 3" key="1">
    <citation type="submission" date="2019-02" db="EMBL/GenBank/DDBJ databases">
        <title>Deep-cultivation of Planctomycetes and their phenomic and genomic characterization uncovers novel biology.</title>
        <authorList>
            <person name="Wiegand S."/>
            <person name="Jogler M."/>
            <person name="Boedeker C."/>
            <person name="Pinto D."/>
            <person name="Vollmers J."/>
            <person name="Rivas-Marin E."/>
            <person name="Kohn T."/>
            <person name="Peeters S.H."/>
            <person name="Heuer A."/>
            <person name="Rast P."/>
            <person name="Oberbeckmann S."/>
            <person name="Bunk B."/>
            <person name="Jeske O."/>
            <person name="Meyerdierks A."/>
            <person name="Storesund J.E."/>
            <person name="Kallscheuer N."/>
            <person name="Luecker S."/>
            <person name="Lage O.M."/>
            <person name="Pohl T."/>
            <person name="Merkel B.J."/>
            <person name="Hornburger P."/>
            <person name="Mueller R.-W."/>
            <person name="Bruemmer F."/>
            <person name="Labrenz M."/>
            <person name="Spormann A.M."/>
            <person name="Op den Camp H."/>
            <person name="Overmann J."/>
            <person name="Amann R."/>
            <person name="Jetten M.S.M."/>
            <person name="Mascher T."/>
            <person name="Medema M.H."/>
            <person name="Devos D.P."/>
            <person name="Kaster A.-K."/>
            <person name="Ovreas L."/>
            <person name="Rohde M."/>
            <person name="Galperin M.Y."/>
            <person name="Jogler C."/>
        </authorList>
    </citation>
    <scope>NUCLEOTIDE SEQUENCE [LARGE SCALE GENOMIC DNA]</scope>
    <source>
        <strain evidence="2 3">Pla133</strain>
    </source>
</reference>
<sequence length="162" mass="16955">MKTTRKGGFTILEVVFAMGILLIGMSVVLGLLSFGAGLGSNAMRRAEAAGSLEFIVADLEERLFPILEDGSVGPPITIENAPVPGSDRLVYSASAVPEPNHEGPAAILYRVDIDVAWSRGGSERVLSFATLMPRQVPFGERLRQALLGSSGPPAVPQGGQGP</sequence>
<dbReference type="AlphaFoldDB" id="A0A518BQ19"/>
<organism evidence="2 3">
    <name type="scientific">Engelhardtia mirabilis</name>
    <dbReference type="NCBI Taxonomy" id="2528011"/>
    <lineage>
        <taxon>Bacteria</taxon>
        <taxon>Pseudomonadati</taxon>
        <taxon>Planctomycetota</taxon>
        <taxon>Planctomycetia</taxon>
        <taxon>Planctomycetia incertae sedis</taxon>
        <taxon>Engelhardtia</taxon>
    </lineage>
</organism>
<dbReference type="KEGG" id="pbap:Pla133_41850"/>
<evidence type="ECO:0000256" key="1">
    <source>
        <dbReference type="SAM" id="Phobius"/>
    </source>
</evidence>
<dbReference type="RefSeq" id="WP_145068633.1">
    <property type="nucleotide sequence ID" value="NZ_CP036287.1"/>
</dbReference>
<gene>
    <name evidence="2" type="ORF">Pla133_41850</name>
</gene>
<evidence type="ECO:0000313" key="3">
    <source>
        <dbReference type="Proteomes" id="UP000316921"/>
    </source>
</evidence>
<dbReference type="Proteomes" id="UP000316921">
    <property type="component" value="Chromosome"/>
</dbReference>
<dbReference type="EMBL" id="CP036287">
    <property type="protein sequence ID" value="QDU69069.1"/>
    <property type="molecule type" value="Genomic_DNA"/>
</dbReference>
<protein>
    <recommendedName>
        <fullName evidence="4">Type II secretion system protein</fullName>
    </recommendedName>
</protein>
<evidence type="ECO:0000313" key="2">
    <source>
        <dbReference type="EMBL" id="QDU69069.1"/>
    </source>
</evidence>
<keyword evidence="1" id="KW-0472">Membrane</keyword>
<evidence type="ECO:0008006" key="4">
    <source>
        <dbReference type="Google" id="ProtNLM"/>
    </source>
</evidence>
<keyword evidence="1" id="KW-1133">Transmembrane helix</keyword>
<name>A0A518BQ19_9BACT</name>